<evidence type="ECO:0000313" key="2">
    <source>
        <dbReference type="EMBL" id="CAF2045730.1"/>
    </source>
</evidence>
<evidence type="ECO:0000256" key="1">
    <source>
        <dbReference type="SAM" id="SignalP"/>
    </source>
</evidence>
<dbReference type="Proteomes" id="UP001295469">
    <property type="component" value="Chromosome A09"/>
</dbReference>
<feature type="signal peptide" evidence="1">
    <location>
        <begin position="1"/>
        <end position="23"/>
    </location>
</feature>
<reference evidence="2" key="1">
    <citation type="submission" date="2021-01" db="EMBL/GenBank/DDBJ databases">
        <authorList>
            <consortium name="Genoscope - CEA"/>
            <person name="William W."/>
        </authorList>
    </citation>
    <scope>NUCLEOTIDE SEQUENCE</scope>
</reference>
<keyword evidence="1" id="KW-0732">Signal</keyword>
<gene>
    <name evidence="2" type="ORF">DARMORV10_A09P40540.1</name>
</gene>
<organism evidence="2">
    <name type="scientific">Brassica napus</name>
    <name type="common">Rape</name>
    <dbReference type="NCBI Taxonomy" id="3708"/>
    <lineage>
        <taxon>Eukaryota</taxon>
        <taxon>Viridiplantae</taxon>
        <taxon>Streptophyta</taxon>
        <taxon>Embryophyta</taxon>
        <taxon>Tracheophyta</taxon>
        <taxon>Spermatophyta</taxon>
        <taxon>Magnoliopsida</taxon>
        <taxon>eudicotyledons</taxon>
        <taxon>Gunneridae</taxon>
        <taxon>Pentapetalae</taxon>
        <taxon>rosids</taxon>
        <taxon>malvids</taxon>
        <taxon>Brassicales</taxon>
        <taxon>Brassicaceae</taxon>
        <taxon>Brassiceae</taxon>
        <taxon>Brassica</taxon>
    </lineage>
</organism>
<sequence>MNLQKGLMVLLIAIVCVMQKSRSRRAEFWKEVKTEAPKLRLEGAKRSIARAAPKHLKTWRPLIVLDMVSSVLFQEYTCLLPASPAPRAPSTVFLLVALPPYAVNPSTAHELRAHAPRNVNSYGLAID</sequence>
<name>A0A816PAV9_BRANA</name>
<protein>
    <submittedName>
        <fullName evidence="2">(rape) hypothetical protein</fullName>
    </submittedName>
</protein>
<feature type="chain" id="PRO_5032702437" evidence="1">
    <location>
        <begin position="24"/>
        <end position="127"/>
    </location>
</feature>
<dbReference type="EMBL" id="HG994363">
    <property type="protein sequence ID" value="CAF2045730.1"/>
    <property type="molecule type" value="Genomic_DNA"/>
</dbReference>
<dbReference type="AlphaFoldDB" id="A0A816PAV9"/>
<accession>A0A816PAV9</accession>
<proteinExistence type="predicted"/>